<protein>
    <submittedName>
        <fullName evidence="1">Uncharacterized protein</fullName>
    </submittedName>
</protein>
<dbReference type="OrthoDB" id="1955632at2"/>
<reference evidence="1 2" key="1">
    <citation type="submission" date="2017-03" db="EMBL/GenBank/DDBJ databases">
        <title>Genome sequence of Clostridium chromiireducens DSM 23318.</title>
        <authorList>
            <person name="Poehlein A."/>
            <person name="Daniel R."/>
        </authorList>
    </citation>
    <scope>NUCLEOTIDE SEQUENCE [LARGE SCALE GENOMIC DNA]</scope>
    <source>
        <strain evidence="1 2">DSM 23318</strain>
    </source>
</reference>
<evidence type="ECO:0000313" key="2">
    <source>
        <dbReference type="Proteomes" id="UP000191056"/>
    </source>
</evidence>
<accession>A0A1V4IUW4</accession>
<organism evidence="1 2">
    <name type="scientific">Clostridium chromiireducens</name>
    <dbReference type="NCBI Taxonomy" id="225345"/>
    <lineage>
        <taxon>Bacteria</taxon>
        <taxon>Bacillati</taxon>
        <taxon>Bacillota</taxon>
        <taxon>Clostridia</taxon>
        <taxon>Eubacteriales</taxon>
        <taxon>Clostridiaceae</taxon>
        <taxon>Clostridium</taxon>
    </lineage>
</organism>
<dbReference type="STRING" id="225345.CLCHR_15080"/>
<dbReference type="EMBL" id="MZGT01000016">
    <property type="protein sequence ID" value="OPJ63693.1"/>
    <property type="molecule type" value="Genomic_DNA"/>
</dbReference>
<dbReference type="RefSeq" id="WP_079439079.1">
    <property type="nucleotide sequence ID" value="NZ_MZGT01000016.1"/>
</dbReference>
<dbReference type="AlphaFoldDB" id="A0A1V4IUW4"/>
<dbReference type="Proteomes" id="UP000191056">
    <property type="component" value="Unassembled WGS sequence"/>
</dbReference>
<keyword evidence="2" id="KW-1185">Reference proteome</keyword>
<comment type="caution">
    <text evidence="1">The sequence shown here is derived from an EMBL/GenBank/DDBJ whole genome shotgun (WGS) entry which is preliminary data.</text>
</comment>
<dbReference type="Gene3D" id="2.40.300.10">
    <property type="entry name" value="Head decoration protein D"/>
    <property type="match status" value="1"/>
</dbReference>
<name>A0A1V4IUW4_9CLOT</name>
<sequence>MAEVLKYDNLLAGDVDIVTQQITIDVSQTIQRGDILKKVSGKFQRPSAVITSADVVVVASEDITTDENNTVSSIGYKTGQFDSNAMRFGGSSTSDDNLDVLAEKSIYLIKSQRN</sequence>
<gene>
    <name evidence="1" type="ORF">CLCHR_15080</name>
</gene>
<evidence type="ECO:0000313" key="1">
    <source>
        <dbReference type="EMBL" id="OPJ63693.1"/>
    </source>
</evidence>
<proteinExistence type="predicted"/>